<gene>
    <name evidence="2" type="ORF">O181_032382</name>
</gene>
<evidence type="ECO:0000313" key="2">
    <source>
        <dbReference type="EMBL" id="MBW0492667.1"/>
    </source>
</evidence>
<protein>
    <submittedName>
        <fullName evidence="2">Uncharacterized protein</fullName>
    </submittedName>
</protein>
<feature type="compositionally biased region" description="Basic and acidic residues" evidence="1">
    <location>
        <begin position="41"/>
        <end position="51"/>
    </location>
</feature>
<dbReference type="EMBL" id="AVOT02011701">
    <property type="protein sequence ID" value="MBW0492667.1"/>
    <property type="molecule type" value="Genomic_DNA"/>
</dbReference>
<evidence type="ECO:0000256" key="1">
    <source>
        <dbReference type="SAM" id="MobiDB-lite"/>
    </source>
</evidence>
<feature type="region of interest" description="Disordered" evidence="1">
    <location>
        <begin position="1"/>
        <end position="73"/>
    </location>
</feature>
<dbReference type="AlphaFoldDB" id="A0A9Q3CZD1"/>
<name>A0A9Q3CZD1_9BASI</name>
<dbReference type="Proteomes" id="UP000765509">
    <property type="component" value="Unassembled WGS sequence"/>
</dbReference>
<accession>A0A9Q3CZD1</accession>
<sequence length="183" mass="20669">MGLKHQKQNPPNHPQQDSPVPCMPCKQTPWQPTPGLNGNRWLEDLFRELSQHSEPPIPAPSQASETHDDPLTCEPEPEVALTQSMDTPFAHPTTPSSIIIINNTPVGSPLPFLLPQRSLPLPLRTQPPPPLNPTMRLGRYLWTCDQPLKFLEPLSMIQSTKSWWHIGTSSTLLLSWMQLIKMR</sequence>
<proteinExistence type="predicted"/>
<comment type="caution">
    <text evidence="2">The sequence shown here is derived from an EMBL/GenBank/DDBJ whole genome shotgun (WGS) entry which is preliminary data.</text>
</comment>
<organism evidence="2 3">
    <name type="scientific">Austropuccinia psidii MF-1</name>
    <dbReference type="NCBI Taxonomy" id="1389203"/>
    <lineage>
        <taxon>Eukaryota</taxon>
        <taxon>Fungi</taxon>
        <taxon>Dikarya</taxon>
        <taxon>Basidiomycota</taxon>
        <taxon>Pucciniomycotina</taxon>
        <taxon>Pucciniomycetes</taxon>
        <taxon>Pucciniales</taxon>
        <taxon>Sphaerophragmiaceae</taxon>
        <taxon>Austropuccinia</taxon>
    </lineage>
</organism>
<reference evidence="2" key="1">
    <citation type="submission" date="2021-03" db="EMBL/GenBank/DDBJ databases">
        <title>Draft genome sequence of rust myrtle Austropuccinia psidii MF-1, a brazilian biotype.</title>
        <authorList>
            <person name="Quecine M.C."/>
            <person name="Pachon D.M.R."/>
            <person name="Bonatelli M.L."/>
            <person name="Correr F.H."/>
            <person name="Franceschini L.M."/>
            <person name="Leite T.F."/>
            <person name="Margarido G.R.A."/>
            <person name="Almeida C.A."/>
            <person name="Ferrarezi J.A."/>
            <person name="Labate C.A."/>
        </authorList>
    </citation>
    <scope>NUCLEOTIDE SEQUENCE</scope>
    <source>
        <strain evidence="2">MF-1</strain>
    </source>
</reference>
<keyword evidence="3" id="KW-1185">Reference proteome</keyword>
<evidence type="ECO:0000313" key="3">
    <source>
        <dbReference type="Proteomes" id="UP000765509"/>
    </source>
</evidence>